<dbReference type="KEGG" id="tdu:QJT80_08000"/>
<dbReference type="CDD" id="cd00383">
    <property type="entry name" value="trans_reg_C"/>
    <property type="match status" value="1"/>
</dbReference>
<evidence type="ECO:0000313" key="12">
    <source>
        <dbReference type="EMBL" id="WGZ89454.1"/>
    </source>
</evidence>
<evidence type="ECO:0000259" key="11">
    <source>
        <dbReference type="PROSITE" id="PS51755"/>
    </source>
</evidence>
<dbReference type="GO" id="GO:0000156">
    <property type="term" value="F:phosphorelay response regulator activity"/>
    <property type="evidence" value="ECO:0007669"/>
    <property type="project" value="TreeGrafter"/>
</dbReference>
<dbReference type="SMART" id="SM00448">
    <property type="entry name" value="REC"/>
    <property type="match status" value="1"/>
</dbReference>
<dbReference type="InterPro" id="IPR039420">
    <property type="entry name" value="WalR-like"/>
</dbReference>
<feature type="DNA-binding region" description="OmpR/PhoB-type" evidence="9">
    <location>
        <begin position="124"/>
        <end position="218"/>
    </location>
</feature>
<feature type="modified residue" description="4-aspartylphosphate" evidence="8">
    <location>
        <position position="51"/>
    </location>
</feature>
<dbReference type="SMART" id="SM00862">
    <property type="entry name" value="Trans_reg_C"/>
    <property type="match status" value="1"/>
</dbReference>
<reference evidence="12" key="2">
    <citation type="submission" date="2023-04" db="EMBL/GenBank/DDBJ databases">
        <authorList>
            <person name="Beletskiy A.V."/>
            <person name="Mardanov A.V."/>
            <person name="Ravin N.V."/>
        </authorList>
    </citation>
    <scope>NUCLEOTIDE SEQUENCE</scope>
    <source>
        <strain evidence="12">GKL-01</strain>
    </source>
</reference>
<dbReference type="PANTHER" id="PTHR48111">
    <property type="entry name" value="REGULATOR OF RPOS"/>
    <property type="match status" value="1"/>
</dbReference>
<evidence type="ECO:0000256" key="8">
    <source>
        <dbReference type="PROSITE-ProRule" id="PRU00169"/>
    </source>
</evidence>
<proteinExistence type="predicted"/>
<dbReference type="InterPro" id="IPR036388">
    <property type="entry name" value="WH-like_DNA-bd_sf"/>
</dbReference>
<dbReference type="Proteomes" id="UP001300672">
    <property type="component" value="Chromosome"/>
</dbReference>
<evidence type="ECO:0000256" key="1">
    <source>
        <dbReference type="ARBA" id="ARBA00004496"/>
    </source>
</evidence>
<dbReference type="EMBL" id="CP124755">
    <property type="protein sequence ID" value="WGZ89454.1"/>
    <property type="molecule type" value="Genomic_DNA"/>
</dbReference>
<evidence type="ECO:0000256" key="6">
    <source>
        <dbReference type="ARBA" id="ARBA00023125"/>
    </source>
</evidence>
<keyword evidence="6 9" id="KW-0238">DNA-binding</keyword>
<comment type="subcellular location">
    <subcellularLocation>
        <location evidence="1">Cytoplasm</location>
    </subcellularLocation>
</comment>
<dbReference type="GO" id="GO:0005829">
    <property type="term" value="C:cytosol"/>
    <property type="evidence" value="ECO:0007669"/>
    <property type="project" value="TreeGrafter"/>
</dbReference>
<evidence type="ECO:0000256" key="4">
    <source>
        <dbReference type="ARBA" id="ARBA00023012"/>
    </source>
</evidence>
<dbReference type="Gene3D" id="6.10.250.690">
    <property type="match status" value="1"/>
</dbReference>
<dbReference type="GO" id="GO:0006355">
    <property type="term" value="P:regulation of DNA-templated transcription"/>
    <property type="evidence" value="ECO:0007669"/>
    <property type="project" value="InterPro"/>
</dbReference>
<dbReference type="InterPro" id="IPR001867">
    <property type="entry name" value="OmpR/PhoB-type_DNA-bd"/>
</dbReference>
<dbReference type="PROSITE" id="PS51755">
    <property type="entry name" value="OMPR_PHOB"/>
    <property type="match status" value="1"/>
</dbReference>
<keyword evidence="7" id="KW-0804">Transcription</keyword>
<evidence type="ECO:0000256" key="2">
    <source>
        <dbReference type="ARBA" id="ARBA00022490"/>
    </source>
</evidence>
<evidence type="ECO:0000256" key="9">
    <source>
        <dbReference type="PROSITE-ProRule" id="PRU01091"/>
    </source>
</evidence>
<evidence type="ECO:0000256" key="7">
    <source>
        <dbReference type="ARBA" id="ARBA00023163"/>
    </source>
</evidence>
<organism evidence="12">
    <name type="scientific">Candidatus Thiocaldithrix dubininis</name>
    <dbReference type="NCBI Taxonomy" id="3080823"/>
    <lineage>
        <taxon>Bacteria</taxon>
        <taxon>Pseudomonadati</taxon>
        <taxon>Pseudomonadota</taxon>
        <taxon>Gammaproteobacteria</taxon>
        <taxon>Thiotrichales</taxon>
        <taxon>Thiotrichaceae</taxon>
        <taxon>Candidatus Thiocaldithrix</taxon>
    </lineage>
</organism>
<accession>A0AA95H569</accession>
<dbReference type="SUPFAM" id="SSF52172">
    <property type="entry name" value="CheY-like"/>
    <property type="match status" value="1"/>
</dbReference>
<dbReference type="AlphaFoldDB" id="A0AA95H569"/>
<keyword evidence="4" id="KW-0902">Two-component regulatory system</keyword>
<feature type="domain" description="Response regulatory" evidence="10">
    <location>
        <begin position="2"/>
        <end position="116"/>
    </location>
</feature>
<feature type="domain" description="OmpR/PhoB-type" evidence="11">
    <location>
        <begin position="124"/>
        <end position="218"/>
    </location>
</feature>
<gene>
    <name evidence="12" type="ORF">QJT80_08000</name>
</gene>
<evidence type="ECO:0000259" key="10">
    <source>
        <dbReference type="PROSITE" id="PS50110"/>
    </source>
</evidence>
<dbReference type="InterPro" id="IPR001789">
    <property type="entry name" value="Sig_transdc_resp-reg_receiver"/>
</dbReference>
<keyword evidence="2" id="KW-0963">Cytoplasm</keyword>
<name>A0AA95H569_9GAMM</name>
<dbReference type="FunFam" id="3.40.50.2300:FF:000002">
    <property type="entry name" value="DNA-binding response regulator PhoP"/>
    <property type="match status" value="1"/>
</dbReference>
<dbReference type="Gene3D" id="1.10.10.10">
    <property type="entry name" value="Winged helix-like DNA-binding domain superfamily/Winged helix DNA-binding domain"/>
    <property type="match status" value="1"/>
</dbReference>
<dbReference type="PANTHER" id="PTHR48111:SF35">
    <property type="entry name" value="TRANSCRIPTIONAL REGULATORY PROTEIN QSEB"/>
    <property type="match status" value="1"/>
</dbReference>
<dbReference type="Gene3D" id="3.40.50.2300">
    <property type="match status" value="1"/>
</dbReference>
<dbReference type="Pfam" id="PF00072">
    <property type="entry name" value="Response_reg"/>
    <property type="match status" value="1"/>
</dbReference>
<reference evidence="12" key="1">
    <citation type="journal article" date="2023" name="Int. J. Mol. Sci.">
        <title>Metagenomics Revealed a New Genus 'Candidatus Thiocaldithrix dubininis' gen. nov., sp. nov. and a New Species 'Candidatus Thiothrix putei' sp. nov. in the Family Thiotrichaceae, Some Members of Which Have Traits of Both Na+- and H+-Motive Energetics.</title>
        <authorList>
            <person name="Ravin N.V."/>
            <person name="Muntyan M.S."/>
            <person name="Smolyakov D.D."/>
            <person name="Rudenko T.S."/>
            <person name="Beletsky A.V."/>
            <person name="Mardanov A.V."/>
            <person name="Grabovich M.Y."/>
        </authorList>
    </citation>
    <scope>NUCLEOTIDE SEQUENCE</scope>
    <source>
        <strain evidence="12">GKL-01</strain>
    </source>
</reference>
<keyword evidence="3 8" id="KW-0597">Phosphoprotein</keyword>
<sequence>MRILVVEDDRLLGDALSVGLTQVGYAVDWVTDGLQAQHALATTPYNALVLDLGLPKLSGLDVLSQLRSQHSTLPVLILTARDTVDDRIQGLDLGADDYMVKPFDMGELSARLRALIRRASGHSSPQLSVAEVSLDPAAHVVTYQGQLVELSSREFTVLHALMLNVGRVLSRAQLEDKLYAWGNEVESNAVEVHIHHLRRKLYPSLIETVRGVGYWIPRPKEA</sequence>
<evidence type="ECO:0000256" key="5">
    <source>
        <dbReference type="ARBA" id="ARBA00023015"/>
    </source>
</evidence>
<keyword evidence="5" id="KW-0805">Transcription regulation</keyword>
<dbReference type="SUPFAM" id="SSF46894">
    <property type="entry name" value="C-terminal effector domain of the bipartite response regulators"/>
    <property type="match status" value="1"/>
</dbReference>
<dbReference type="InterPro" id="IPR016032">
    <property type="entry name" value="Sig_transdc_resp-reg_C-effctor"/>
</dbReference>
<dbReference type="InterPro" id="IPR011006">
    <property type="entry name" value="CheY-like_superfamily"/>
</dbReference>
<dbReference type="CDD" id="cd17624">
    <property type="entry name" value="REC_OmpR_PmrA-like"/>
    <property type="match status" value="1"/>
</dbReference>
<dbReference type="GO" id="GO:0032993">
    <property type="term" value="C:protein-DNA complex"/>
    <property type="evidence" value="ECO:0007669"/>
    <property type="project" value="TreeGrafter"/>
</dbReference>
<dbReference type="Pfam" id="PF00486">
    <property type="entry name" value="Trans_reg_C"/>
    <property type="match status" value="1"/>
</dbReference>
<dbReference type="PROSITE" id="PS50110">
    <property type="entry name" value="RESPONSE_REGULATORY"/>
    <property type="match status" value="1"/>
</dbReference>
<dbReference type="GO" id="GO:0000976">
    <property type="term" value="F:transcription cis-regulatory region binding"/>
    <property type="evidence" value="ECO:0007669"/>
    <property type="project" value="TreeGrafter"/>
</dbReference>
<protein>
    <submittedName>
        <fullName evidence="12">Response regulator</fullName>
    </submittedName>
</protein>
<evidence type="ECO:0000256" key="3">
    <source>
        <dbReference type="ARBA" id="ARBA00022553"/>
    </source>
</evidence>